<evidence type="ECO:0000256" key="2">
    <source>
        <dbReference type="SAM" id="MobiDB-lite"/>
    </source>
</evidence>
<keyword evidence="5" id="KW-1185">Reference proteome</keyword>
<protein>
    <recommendedName>
        <fullName evidence="3">Tify domain-containing protein</fullName>
    </recommendedName>
</protein>
<dbReference type="AlphaFoldDB" id="A0A9D4V788"/>
<evidence type="ECO:0000256" key="1">
    <source>
        <dbReference type="ARBA" id="ARBA00008614"/>
    </source>
</evidence>
<name>A0A9D4V788_ADICA</name>
<dbReference type="PROSITE" id="PS51320">
    <property type="entry name" value="TIFY"/>
    <property type="match status" value="1"/>
</dbReference>
<dbReference type="PANTHER" id="PTHR33077:SF60">
    <property type="entry name" value="TIFY DOMAIN-CONTAINING PROTEIN"/>
    <property type="match status" value="1"/>
</dbReference>
<dbReference type="Proteomes" id="UP000886520">
    <property type="component" value="Chromosome 4"/>
</dbReference>
<organism evidence="4 5">
    <name type="scientific">Adiantum capillus-veneris</name>
    <name type="common">Maidenhair fern</name>
    <dbReference type="NCBI Taxonomy" id="13818"/>
    <lineage>
        <taxon>Eukaryota</taxon>
        <taxon>Viridiplantae</taxon>
        <taxon>Streptophyta</taxon>
        <taxon>Embryophyta</taxon>
        <taxon>Tracheophyta</taxon>
        <taxon>Polypodiopsida</taxon>
        <taxon>Polypodiidae</taxon>
        <taxon>Polypodiales</taxon>
        <taxon>Pteridineae</taxon>
        <taxon>Pteridaceae</taxon>
        <taxon>Vittarioideae</taxon>
        <taxon>Adiantum</taxon>
    </lineage>
</organism>
<dbReference type="GO" id="GO:2000022">
    <property type="term" value="P:regulation of jasmonic acid mediated signaling pathway"/>
    <property type="evidence" value="ECO:0007669"/>
    <property type="project" value="TreeGrafter"/>
</dbReference>
<evidence type="ECO:0000313" key="4">
    <source>
        <dbReference type="EMBL" id="KAI5081121.1"/>
    </source>
</evidence>
<dbReference type="GO" id="GO:0031347">
    <property type="term" value="P:regulation of defense response"/>
    <property type="evidence" value="ECO:0007669"/>
    <property type="project" value="TreeGrafter"/>
</dbReference>
<evidence type="ECO:0000313" key="5">
    <source>
        <dbReference type="Proteomes" id="UP000886520"/>
    </source>
</evidence>
<feature type="region of interest" description="Disordered" evidence="2">
    <location>
        <begin position="310"/>
        <end position="345"/>
    </location>
</feature>
<dbReference type="Pfam" id="PF09425">
    <property type="entry name" value="Jas_motif"/>
    <property type="match status" value="1"/>
</dbReference>
<feature type="region of interest" description="Disordered" evidence="2">
    <location>
        <begin position="268"/>
        <end position="288"/>
    </location>
</feature>
<evidence type="ECO:0000259" key="3">
    <source>
        <dbReference type="PROSITE" id="PS51320"/>
    </source>
</evidence>
<dbReference type="SMART" id="SM00979">
    <property type="entry name" value="TIFY"/>
    <property type="match status" value="1"/>
</dbReference>
<dbReference type="InterPro" id="IPR040390">
    <property type="entry name" value="TIFY/JAZ"/>
</dbReference>
<gene>
    <name evidence="4" type="ORF">GOP47_0004304</name>
</gene>
<dbReference type="EMBL" id="JABFUD020000004">
    <property type="protein sequence ID" value="KAI5081121.1"/>
    <property type="molecule type" value="Genomic_DNA"/>
</dbReference>
<dbReference type="GO" id="GO:0009611">
    <property type="term" value="P:response to wounding"/>
    <property type="evidence" value="ECO:0007669"/>
    <property type="project" value="TreeGrafter"/>
</dbReference>
<proteinExistence type="inferred from homology"/>
<dbReference type="Pfam" id="PF06200">
    <property type="entry name" value="tify"/>
    <property type="match status" value="1"/>
</dbReference>
<feature type="domain" description="Tify" evidence="3">
    <location>
        <begin position="176"/>
        <end position="211"/>
    </location>
</feature>
<dbReference type="OrthoDB" id="1939212at2759"/>
<comment type="caution">
    <text evidence="4">The sequence shown here is derived from an EMBL/GenBank/DDBJ whole genome shotgun (WGS) entry which is preliminary data.</text>
</comment>
<comment type="similarity">
    <text evidence="1">Belongs to the TIFY/JAZ family.</text>
</comment>
<dbReference type="PANTHER" id="PTHR33077">
    <property type="entry name" value="PROTEIN TIFY 4A-RELATED-RELATED"/>
    <property type="match status" value="1"/>
</dbReference>
<dbReference type="GO" id="GO:0005634">
    <property type="term" value="C:nucleus"/>
    <property type="evidence" value="ECO:0007669"/>
    <property type="project" value="TreeGrafter"/>
</dbReference>
<dbReference type="InterPro" id="IPR010399">
    <property type="entry name" value="Tify_dom"/>
</dbReference>
<dbReference type="InterPro" id="IPR018467">
    <property type="entry name" value="CCT_CS"/>
</dbReference>
<sequence length="375" mass="40819">MAHEQQFVARDFMGLGKMGDVQERGESKDGGMPVKLHEGDLGHLNGPPASINNGILYNNMAFTGLKHPLWSNGSSFQHLLSSGYVHEDKLIEQSAESAPERTFMPLPHPVQAWWRADPFIKRSPTTGDEVGPKTQVVGSFGGLLPKNAQCLPTQNSHAPAGFVETVQRMPAPEPTEKNDSAPLTIFYGGNVNVFNDITAEKAQAIMFLASTGPSAVNKVMPSSSVPNVGAINLPSRIQMDQRNGYNIDNSQANPNQVGFGSASMQLDFGRPGVPASPSQDQPVVPTALPQARKASLARFLEKRRERVLTKSPYPLKQADSSLPEERFSSSNDIAPYGSYSNSDEKKKISLPSWMEKLPEYSSDMVVKEDTKIVSV</sequence>
<accession>A0A9D4V788</accession>
<reference evidence="4" key="1">
    <citation type="submission" date="2021-01" db="EMBL/GenBank/DDBJ databases">
        <title>Adiantum capillus-veneris genome.</title>
        <authorList>
            <person name="Fang Y."/>
            <person name="Liao Q."/>
        </authorList>
    </citation>
    <scope>NUCLEOTIDE SEQUENCE</scope>
    <source>
        <strain evidence="4">H3</strain>
        <tissue evidence="4">Leaf</tissue>
    </source>
</reference>